<dbReference type="InterPro" id="IPR006674">
    <property type="entry name" value="HD_domain"/>
</dbReference>
<evidence type="ECO:0000313" key="6">
    <source>
        <dbReference type="Proteomes" id="UP000525027"/>
    </source>
</evidence>
<dbReference type="PROSITE" id="PS51832">
    <property type="entry name" value="HD_GYP"/>
    <property type="match status" value="1"/>
</dbReference>
<accession>A0A7V6ZF38</accession>
<sequence length="627" mass="71113">MWDFELILHMADSASFLVLLKDRHNKLVWVNQRCIEEMGLPPRKEMIGKDPNIFLPNADYLLFSIDQEIMKKGIPKFNMINEIILPSGRKKWYCIEKLPIKNENGESVGIGNFLRDVTELVKTQQNLKRNNTLLRSILNINRILTKQEQSSCYCTEVHRILVDAECYEEMLFYVFEPCSLCQSQIISSPELEDALTPHFENKDYRFFLTSGFLNSINNCPLLLKKEDLQAIGLQIPEKYSEHSVALAPMTNQGKTCGIMFAILPKDVEFEDEERMLFEELANSIAYAINVRDIDAQLRKERTFLEKLFETSPEGVVLCKPSGEVVNANSAFCSIFGFDHPSLVVGKNIDDLIADDKIRTEALALTDAGASGKSVAIENVRIKADGTPLNLSILVVPVKIKGEIVGVYAIYRDITDRVNYEKAILENFKHMSMTWRQTVELLVAVSELRDPYTSGHQKRVAEIAKFIAMNMELSPTQVDAVEMAALIHDIGKIKVPAEILSKPGPLDEVEYLLVKTHPMAGYNLLKNVDFPWPIAEIVLQHHERLDGSGYPLGLRGEEIRLESRIIAVADVLEAMTSDRPYRKALDIEQALNELKCNRGKLYGEEAVDACLSLYKDGILRPWLELYKI</sequence>
<dbReference type="InterPro" id="IPR000014">
    <property type="entry name" value="PAS"/>
</dbReference>
<reference evidence="5 6" key="1">
    <citation type="journal article" date="2020" name="Biotechnol. Biofuels">
        <title>New insights from the biogas microbiome by comprehensive genome-resolved metagenomics of nearly 1600 species originating from multiple anaerobic digesters.</title>
        <authorList>
            <person name="Campanaro S."/>
            <person name="Treu L."/>
            <person name="Rodriguez-R L.M."/>
            <person name="Kovalovszki A."/>
            <person name="Ziels R.M."/>
            <person name="Maus I."/>
            <person name="Zhu X."/>
            <person name="Kougias P.G."/>
            <person name="Basile A."/>
            <person name="Luo G."/>
            <person name="Schluter A."/>
            <person name="Konstantinidis K.T."/>
            <person name="Angelidaki I."/>
        </authorList>
    </citation>
    <scope>NUCLEOTIDE SEQUENCE [LARGE SCALE GENOMIC DNA]</scope>
    <source>
        <strain evidence="5">AS25fmACSIPFO_94</strain>
    </source>
</reference>
<feature type="domain" description="HD" evidence="3">
    <location>
        <begin position="452"/>
        <end position="574"/>
    </location>
</feature>
<dbReference type="SMART" id="SM00091">
    <property type="entry name" value="PAS"/>
    <property type="match status" value="2"/>
</dbReference>
<dbReference type="NCBIfam" id="TIGR00229">
    <property type="entry name" value="sensory_box"/>
    <property type="match status" value="2"/>
</dbReference>
<evidence type="ECO:0000259" key="2">
    <source>
        <dbReference type="PROSITE" id="PS50113"/>
    </source>
</evidence>
<dbReference type="PANTHER" id="PTHR43155:SF2">
    <property type="entry name" value="CYCLIC DI-GMP PHOSPHODIESTERASE PA4108"/>
    <property type="match status" value="1"/>
</dbReference>
<dbReference type="InterPro" id="IPR037522">
    <property type="entry name" value="HD_GYP_dom"/>
</dbReference>
<dbReference type="InterPro" id="IPR003607">
    <property type="entry name" value="HD/PDEase_dom"/>
</dbReference>
<feature type="domain" description="PAS" evidence="1">
    <location>
        <begin position="300"/>
        <end position="343"/>
    </location>
</feature>
<dbReference type="PROSITE" id="PS50113">
    <property type="entry name" value="PAC"/>
    <property type="match status" value="1"/>
</dbReference>
<dbReference type="Pfam" id="PF08448">
    <property type="entry name" value="PAS_4"/>
    <property type="match status" value="1"/>
</dbReference>
<protein>
    <submittedName>
        <fullName evidence="5">PAS domain S-box protein</fullName>
    </submittedName>
</protein>
<dbReference type="Pfam" id="PF13487">
    <property type="entry name" value="HD_5"/>
    <property type="match status" value="1"/>
</dbReference>
<dbReference type="InterPro" id="IPR000700">
    <property type="entry name" value="PAS-assoc_C"/>
</dbReference>
<dbReference type="SMART" id="SM00471">
    <property type="entry name" value="HDc"/>
    <property type="match status" value="1"/>
</dbReference>
<dbReference type="EMBL" id="DURU01000108">
    <property type="protein sequence ID" value="HHZ04616.1"/>
    <property type="molecule type" value="Genomic_DNA"/>
</dbReference>
<dbReference type="Pfam" id="PF13426">
    <property type="entry name" value="PAS_9"/>
    <property type="match status" value="1"/>
</dbReference>
<evidence type="ECO:0000259" key="4">
    <source>
        <dbReference type="PROSITE" id="PS51832"/>
    </source>
</evidence>
<dbReference type="SUPFAM" id="SSF109604">
    <property type="entry name" value="HD-domain/PDEase-like"/>
    <property type="match status" value="1"/>
</dbReference>
<dbReference type="CDD" id="cd00130">
    <property type="entry name" value="PAS"/>
    <property type="match status" value="1"/>
</dbReference>
<dbReference type="AlphaFoldDB" id="A0A7V6ZF38"/>
<feature type="domain" description="HD-GYP" evidence="4">
    <location>
        <begin position="430"/>
        <end position="625"/>
    </location>
</feature>
<name>A0A7V6ZF38_9BACT</name>
<comment type="caution">
    <text evidence="5">The sequence shown here is derived from an EMBL/GenBank/DDBJ whole genome shotgun (WGS) entry which is preliminary data.</text>
</comment>
<organism evidence="5 6">
    <name type="scientific">Acetomicrobium hydrogeniformans</name>
    <dbReference type="NCBI Taxonomy" id="649746"/>
    <lineage>
        <taxon>Bacteria</taxon>
        <taxon>Thermotogati</taxon>
        <taxon>Synergistota</taxon>
        <taxon>Synergistia</taxon>
        <taxon>Synergistales</taxon>
        <taxon>Acetomicrobiaceae</taxon>
        <taxon>Acetomicrobium</taxon>
    </lineage>
</organism>
<dbReference type="Gene3D" id="3.30.450.40">
    <property type="match status" value="1"/>
</dbReference>
<dbReference type="NCBIfam" id="TIGR00277">
    <property type="entry name" value="HDIG"/>
    <property type="match status" value="1"/>
</dbReference>
<dbReference type="Gene3D" id="1.10.3210.10">
    <property type="entry name" value="Hypothetical protein af1432"/>
    <property type="match status" value="1"/>
</dbReference>
<evidence type="ECO:0000259" key="1">
    <source>
        <dbReference type="PROSITE" id="PS50112"/>
    </source>
</evidence>
<feature type="domain" description="PAC" evidence="2">
    <location>
        <begin position="77"/>
        <end position="129"/>
    </location>
</feature>
<dbReference type="Proteomes" id="UP000525027">
    <property type="component" value="Unassembled WGS sequence"/>
</dbReference>
<dbReference type="SUPFAM" id="SSF55781">
    <property type="entry name" value="GAF domain-like"/>
    <property type="match status" value="1"/>
</dbReference>
<dbReference type="CDD" id="cd00077">
    <property type="entry name" value="HDc"/>
    <property type="match status" value="1"/>
</dbReference>
<dbReference type="RefSeq" id="WP_273003044.1">
    <property type="nucleotide sequence ID" value="NZ_DURU01000108.1"/>
</dbReference>
<evidence type="ECO:0000313" key="5">
    <source>
        <dbReference type="EMBL" id="HHZ04616.1"/>
    </source>
</evidence>
<dbReference type="PANTHER" id="PTHR43155">
    <property type="entry name" value="CYCLIC DI-GMP PHOSPHODIESTERASE PA4108-RELATED"/>
    <property type="match status" value="1"/>
</dbReference>
<evidence type="ECO:0000259" key="3">
    <source>
        <dbReference type="PROSITE" id="PS51831"/>
    </source>
</evidence>
<dbReference type="InterPro" id="IPR006675">
    <property type="entry name" value="HDIG_dom"/>
</dbReference>
<dbReference type="PROSITE" id="PS51831">
    <property type="entry name" value="HD"/>
    <property type="match status" value="1"/>
</dbReference>
<dbReference type="InterPro" id="IPR035965">
    <property type="entry name" value="PAS-like_dom_sf"/>
</dbReference>
<dbReference type="Gene3D" id="3.30.450.20">
    <property type="entry name" value="PAS domain"/>
    <property type="match status" value="2"/>
</dbReference>
<dbReference type="InterPro" id="IPR013656">
    <property type="entry name" value="PAS_4"/>
</dbReference>
<proteinExistence type="predicted"/>
<dbReference type="PROSITE" id="PS50112">
    <property type="entry name" value="PAS"/>
    <property type="match status" value="1"/>
</dbReference>
<dbReference type="SUPFAM" id="SSF55785">
    <property type="entry name" value="PYP-like sensor domain (PAS domain)"/>
    <property type="match status" value="2"/>
</dbReference>
<dbReference type="InterPro" id="IPR029016">
    <property type="entry name" value="GAF-like_dom_sf"/>
</dbReference>
<gene>
    <name evidence="5" type="ORF">GX397_06105</name>
</gene>